<accession>E9FZ80</accession>
<reference evidence="1 2" key="1">
    <citation type="journal article" date="2011" name="Science">
        <title>The ecoresponsive genome of Daphnia pulex.</title>
        <authorList>
            <person name="Colbourne J.K."/>
            <person name="Pfrender M.E."/>
            <person name="Gilbert D."/>
            <person name="Thomas W.K."/>
            <person name="Tucker A."/>
            <person name="Oakley T.H."/>
            <person name="Tokishita S."/>
            <person name="Aerts A."/>
            <person name="Arnold G.J."/>
            <person name="Basu M.K."/>
            <person name="Bauer D.J."/>
            <person name="Caceres C.E."/>
            <person name="Carmel L."/>
            <person name="Casola C."/>
            <person name="Choi J.H."/>
            <person name="Detter J.C."/>
            <person name="Dong Q."/>
            <person name="Dusheyko S."/>
            <person name="Eads B.D."/>
            <person name="Frohlich T."/>
            <person name="Geiler-Samerotte K.A."/>
            <person name="Gerlach D."/>
            <person name="Hatcher P."/>
            <person name="Jogdeo S."/>
            <person name="Krijgsveld J."/>
            <person name="Kriventseva E.V."/>
            <person name="Kultz D."/>
            <person name="Laforsch C."/>
            <person name="Lindquist E."/>
            <person name="Lopez J."/>
            <person name="Manak J.R."/>
            <person name="Muller J."/>
            <person name="Pangilinan J."/>
            <person name="Patwardhan R.P."/>
            <person name="Pitluck S."/>
            <person name="Pritham E.J."/>
            <person name="Rechtsteiner A."/>
            <person name="Rho M."/>
            <person name="Rogozin I.B."/>
            <person name="Sakarya O."/>
            <person name="Salamov A."/>
            <person name="Schaack S."/>
            <person name="Shapiro H."/>
            <person name="Shiga Y."/>
            <person name="Skalitzky C."/>
            <person name="Smith Z."/>
            <person name="Souvorov A."/>
            <person name="Sung W."/>
            <person name="Tang Z."/>
            <person name="Tsuchiya D."/>
            <person name="Tu H."/>
            <person name="Vos H."/>
            <person name="Wang M."/>
            <person name="Wolf Y.I."/>
            <person name="Yamagata H."/>
            <person name="Yamada T."/>
            <person name="Ye Y."/>
            <person name="Shaw J.R."/>
            <person name="Andrews J."/>
            <person name="Crease T.J."/>
            <person name="Tang H."/>
            <person name="Lucas S.M."/>
            <person name="Robertson H.M."/>
            <person name="Bork P."/>
            <person name="Koonin E.V."/>
            <person name="Zdobnov E.M."/>
            <person name="Grigoriev I.V."/>
            <person name="Lynch M."/>
            <person name="Boore J.L."/>
        </authorList>
    </citation>
    <scope>NUCLEOTIDE SEQUENCE [LARGE SCALE GENOMIC DNA]</scope>
</reference>
<name>E9FZ80_DAPPU</name>
<organism evidence="1 2">
    <name type="scientific">Daphnia pulex</name>
    <name type="common">Water flea</name>
    <dbReference type="NCBI Taxonomy" id="6669"/>
    <lineage>
        <taxon>Eukaryota</taxon>
        <taxon>Metazoa</taxon>
        <taxon>Ecdysozoa</taxon>
        <taxon>Arthropoda</taxon>
        <taxon>Crustacea</taxon>
        <taxon>Branchiopoda</taxon>
        <taxon>Diplostraca</taxon>
        <taxon>Cladocera</taxon>
        <taxon>Anomopoda</taxon>
        <taxon>Daphniidae</taxon>
        <taxon>Daphnia</taxon>
    </lineage>
</organism>
<dbReference type="Proteomes" id="UP000000305">
    <property type="component" value="Unassembled WGS sequence"/>
</dbReference>
<dbReference type="AlphaFoldDB" id="E9FZ80"/>
<gene>
    <name evidence="1" type="ORF">DAPPUDRAFT_97223</name>
</gene>
<dbReference type="KEGG" id="dpx:DAPPUDRAFT_97223"/>
<dbReference type="HOGENOM" id="CLU_1940228_0_0_1"/>
<dbReference type="InParanoid" id="E9FZ80"/>
<evidence type="ECO:0000313" key="2">
    <source>
        <dbReference type="Proteomes" id="UP000000305"/>
    </source>
</evidence>
<sequence length="130" mass="14505">MKQHKLSKVFNLLSDLKTFGRAFISGTSVSIFSDSVIDMRHGGKKTVGFCLRHLAHHLARHLVSSTDILLMIVADTSGQSRRRNTSLESQVGKVNCHLLGETCQFQNFVIQLRETRSAHPSCCPSLTMFC</sequence>
<dbReference type="EMBL" id="GL732528">
    <property type="protein sequence ID" value="EFX87312.1"/>
    <property type="molecule type" value="Genomic_DNA"/>
</dbReference>
<protein>
    <submittedName>
        <fullName evidence="1">Uncharacterized protein</fullName>
    </submittedName>
</protein>
<keyword evidence="2" id="KW-1185">Reference proteome</keyword>
<evidence type="ECO:0000313" key="1">
    <source>
        <dbReference type="EMBL" id="EFX87312.1"/>
    </source>
</evidence>
<proteinExistence type="predicted"/>